<gene>
    <name evidence="2" type="ORF">AALM99_11710</name>
</gene>
<feature type="transmembrane region" description="Helical" evidence="1">
    <location>
        <begin position="437"/>
        <end position="455"/>
    </location>
</feature>
<keyword evidence="1" id="KW-0472">Membrane</keyword>
<keyword evidence="3" id="KW-1185">Reference proteome</keyword>
<feature type="transmembrane region" description="Helical" evidence="1">
    <location>
        <begin position="320"/>
        <end position="338"/>
    </location>
</feature>
<evidence type="ECO:0000313" key="2">
    <source>
        <dbReference type="EMBL" id="MEY8539075.1"/>
    </source>
</evidence>
<feature type="transmembrane region" description="Helical" evidence="1">
    <location>
        <begin position="840"/>
        <end position="858"/>
    </location>
</feature>
<proteinExistence type="predicted"/>
<feature type="transmembrane region" description="Helical" evidence="1">
    <location>
        <begin position="379"/>
        <end position="399"/>
    </location>
</feature>
<evidence type="ECO:0000256" key="1">
    <source>
        <dbReference type="SAM" id="Phobius"/>
    </source>
</evidence>
<feature type="transmembrane region" description="Helical" evidence="1">
    <location>
        <begin position="350"/>
        <end position="367"/>
    </location>
</feature>
<dbReference type="Pfam" id="PF09586">
    <property type="entry name" value="YfhO"/>
    <property type="match status" value="1"/>
</dbReference>
<feature type="transmembrane region" description="Helical" evidence="1">
    <location>
        <begin position="294"/>
        <end position="311"/>
    </location>
</feature>
<feature type="transmembrane region" description="Helical" evidence="1">
    <location>
        <begin position="79"/>
        <end position="99"/>
    </location>
</feature>
<keyword evidence="1" id="KW-0812">Transmembrane</keyword>
<feature type="transmembrane region" description="Helical" evidence="1">
    <location>
        <begin position="9"/>
        <end position="34"/>
    </location>
</feature>
<feature type="transmembrane region" description="Helical" evidence="1">
    <location>
        <begin position="405"/>
        <end position="425"/>
    </location>
</feature>
<reference evidence="2 3" key="1">
    <citation type="submission" date="2024-03" db="EMBL/GenBank/DDBJ databases">
        <title>Mouse gut bacterial collection (mGBC) of GemPharmatech.</title>
        <authorList>
            <person name="He Y."/>
            <person name="Dong L."/>
            <person name="Wu D."/>
            <person name="Gao X."/>
            <person name="Lin Z."/>
        </authorList>
    </citation>
    <scope>NUCLEOTIDE SEQUENCE [LARGE SCALE GENOMIC DNA]</scope>
    <source>
        <strain evidence="2 3">20-218</strain>
    </source>
</reference>
<comment type="caution">
    <text evidence="2">The sequence shown here is derived from an EMBL/GenBank/DDBJ whole genome shotgun (WGS) entry which is preliminary data.</text>
</comment>
<dbReference type="InterPro" id="IPR018580">
    <property type="entry name" value="Uncharacterised_YfhO"/>
</dbReference>
<accession>A0ABV4DBE9</accession>
<dbReference type="PANTHER" id="PTHR38454">
    <property type="entry name" value="INTEGRAL MEMBRANE PROTEIN-RELATED"/>
    <property type="match status" value="1"/>
</dbReference>
<evidence type="ECO:0000313" key="3">
    <source>
        <dbReference type="Proteomes" id="UP001565242"/>
    </source>
</evidence>
<feature type="transmembrane region" description="Helical" evidence="1">
    <location>
        <begin position="132"/>
        <end position="150"/>
    </location>
</feature>
<dbReference type="RefSeq" id="WP_369919037.1">
    <property type="nucleotide sequence ID" value="NZ_JBCLSQ010000054.1"/>
</dbReference>
<feature type="transmembrane region" description="Helical" evidence="1">
    <location>
        <begin position="106"/>
        <end position="126"/>
    </location>
</feature>
<name>A0ABV4DBE9_9LACT</name>
<feature type="transmembrane region" description="Helical" evidence="1">
    <location>
        <begin position="226"/>
        <end position="249"/>
    </location>
</feature>
<sequence>MFDFIKKNIWLLLGSFLLPVGLLAVAFAFLGIYWGSDTSILAGDAYHQYVAIHTLYRDILHNSNLGFLYTFTNGLGLNLYAFSAYYMGSFFMPITYFFNVHNMPDALYLITLLKFGTIGLSSFVALKNMYKKIPSLLILALSTSFALMSFLTSQVEIIMWLDVFIWLPLIIWGMHALQDFGKRRLYFITLSILFIQNYYFGFMVAIFLIFYFLARSTFQKWSWRKFFDFALTSALSAFTSLIMLLPMYLDLKANNSQAVSQINALWTQNSDLFDLFSKNFIGAYDTTQYNAVPMIYLGLLPLVLALTFFFLPHVKWRTKLAFGALFTLLIASFYLQFLDLAWQGMHSPNMFLHRYAFLFSLIILLLACETLTRYRQVKLWMLLLPFIFLTFAFIITALLGGYPYIYALHVLLTLLFILAYFLGALTFFKKWLPWRPLLIILSLFMAAEAGLNTYYQLSGIKREWNFASRNYYNTQTEFIQPLIANVHSRTGNTFVRTENIAPDTANDGMKYNYNALSQFSSVRNSNSSKIMKLLGFHADGTYLNLRYPENTLIMDSLLSINYNINQFQPEKYGFKQMKPYLFENKNALSLGIFVQNEFKDAPLIDNKKEFLKNQESFLNHLTQRDEKYFTQFYANSETSNSNISGNKNQVTLTRKLGEEGGASVSYDLTAPAHSQIYLELPNVSYLSQNSKTTTISISAGAKILHVYNVNSKNVGNFYNLGYFAKATPLKVSISFPENTQVSFGTTRFWALDTNKYQTAIDSLKKTEVKTEQVKNGIHLTYKADSSGQLFLTLPYDKGWTAKLDGKPVKLDRAQQGFMKLDAPTGQHKVELQFFPQGLKAGLTCFFVGIFLFIGYDFVKRKSSMRDQKH</sequence>
<feature type="transmembrane region" description="Helical" evidence="1">
    <location>
        <begin position="157"/>
        <end position="174"/>
    </location>
</feature>
<dbReference type="EMBL" id="JBCLSQ010000054">
    <property type="protein sequence ID" value="MEY8539075.1"/>
    <property type="molecule type" value="Genomic_DNA"/>
</dbReference>
<dbReference type="Proteomes" id="UP001565242">
    <property type="component" value="Unassembled WGS sequence"/>
</dbReference>
<dbReference type="PANTHER" id="PTHR38454:SF1">
    <property type="entry name" value="INTEGRAL MEMBRANE PROTEIN"/>
    <property type="match status" value="1"/>
</dbReference>
<organism evidence="2 3">
    <name type="scientific">Lactococcus muris</name>
    <dbReference type="NCBI Taxonomy" id="2941330"/>
    <lineage>
        <taxon>Bacteria</taxon>
        <taxon>Bacillati</taxon>
        <taxon>Bacillota</taxon>
        <taxon>Bacilli</taxon>
        <taxon>Lactobacillales</taxon>
        <taxon>Streptococcaceae</taxon>
        <taxon>Lactococcus</taxon>
    </lineage>
</organism>
<protein>
    <submittedName>
        <fullName evidence="2">YfhO family protein</fullName>
    </submittedName>
</protein>
<keyword evidence="1" id="KW-1133">Transmembrane helix</keyword>
<feature type="transmembrane region" description="Helical" evidence="1">
    <location>
        <begin position="186"/>
        <end position="214"/>
    </location>
</feature>